<dbReference type="Gene3D" id="3.40.50.300">
    <property type="entry name" value="P-loop containing nucleotide triphosphate hydrolases"/>
    <property type="match status" value="1"/>
</dbReference>
<evidence type="ECO:0000313" key="6">
    <source>
        <dbReference type="Proteomes" id="UP000004508"/>
    </source>
</evidence>
<dbReference type="Pfam" id="PF25873">
    <property type="entry name" value="WHD_MalT"/>
    <property type="match status" value="1"/>
</dbReference>
<dbReference type="SUPFAM" id="SSF48452">
    <property type="entry name" value="TPR-like"/>
    <property type="match status" value="1"/>
</dbReference>
<feature type="domain" description="HTH luxR-type" evidence="4">
    <location>
        <begin position="1008"/>
        <end position="1073"/>
    </location>
</feature>
<dbReference type="AlphaFoldDB" id="D6U146"/>
<comment type="caution">
    <text evidence="5">The sequence shown here is derived from an EMBL/GenBank/DDBJ whole genome shotgun (WGS) entry which is preliminary data.</text>
</comment>
<accession>D6U146</accession>
<dbReference type="SUPFAM" id="SSF46894">
    <property type="entry name" value="C-terminal effector domain of the bipartite response regulators"/>
    <property type="match status" value="1"/>
</dbReference>
<sequence length="1075" mass="121558">MHEQKSLYGAQATLDKTTILASVPELMLYCSGTNQKEDQSSMKYVVQEDAYVYVSTQPSLIPLLAVETPAWYAWVEEVAQFTFRSQYGAFSARKERVSNGRGGSYWRAYRKKQGKLYRVYLGKSNQLTMARLKAVAQELAQRLEQGDDKRNSWVTEKNEKPATPAVLNVSKSHKIVHDRTTDHLLHTKLHIPVFQAHLVARARLVQRLNVGLRCRLILLSAAAGSGKTTLLSEWVRQSSALIAWVALDKEDNDPARFWSYILAALQRASLEKITPLLEMVRSQPPVSLVPAVRELLNILGEKDNEIVIILDDYHLIDVQAIHDSLVFFLNHLPKHVHLVLASRHELPFSIASLRAKRHLVELHSTDLSFTSAEAEVFFAQTEHLALAKADIEMLMERTEGWITGLQLAALSLYSLQDTAQFISLFKGSHRFILSYLVDEVLERQPEYVQRFLLATSVLERFTASLCDTLTGEKNGTAMLAYLEQKNLFLFPLDNEGRWYRYHHLLTEALSNRVRQEQPEYFGTLHRLASTWYEQHNLLEDAIRHALVATDFVRAADLLERLVETMLKQNEFASVTLWKELLPTDLLTERPWLCQALVRLYIASGRLDQAEEILRDLEHVGIEKIASNMVDTFRGRVAALYAHLYSSRGEAQKSLAYAFEALALLPEDDLEWRTSVRAAMGGAYLHAGNLVEAEQVLREVVHPDLQRHDPYRALTALHLLGQTQVLLGRPGLANATYRQGIQLATHHGLMHSAVMGHIHAGCGNLLYEWNDLEGAQNHLVAGLELARRGGNSIQALDCTLTLADVRLAQGRMQDAHTLLQQAQELAHQTNDPFFLDFVTRRPVVVWLAAHDIDAAVRCAHATGLYFYGEVDTIASLPSTYFLLIELLVLIHLYLAQGNLPGAKRLLAQLQSPLMNGPNKRRRIQWLILHALALYAEQHVPEATGELALALELAEPLGYSRTFIDMGEALLPLLKILRNLKPLANYSPNYTRQLLAMLDKQDMAEKPAENSASTELLSEHEFVILRCLAEGYTDREIARRLVRAENTVKTHTKHIYDKLNVHSRTQAIARSRELGLL</sequence>
<dbReference type="InterPro" id="IPR000792">
    <property type="entry name" value="Tscrpt_reg_LuxR_C"/>
</dbReference>
<dbReference type="PANTHER" id="PTHR44688:SF16">
    <property type="entry name" value="DNA-BINDING TRANSCRIPTIONAL ACTIVATOR DEVR_DOSR"/>
    <property type="match status" value="1"/>
</dbReference>
<evidence type="ECO:0000313" key="5">
    <source>
        <dbReference type="EMBL" id="EFH82536.1"/>
    </source>
</evidence>
<dbReference type="Pfam" id="PF17874">
    <property type="entry name" value="TPR_MalT"/>
    <property type="match status" value="1"/>
</dbReference>
<dbReference type="InterPro" id="IPR041617">
    <property type="entry name" value="TPR_MalT"/>
</dbReference>
<name>D6U146_KTERA</name>
<dbReference type="SMART" id="SM00421">
    <property type="entry name" value="HTH_LUXR"/>
    <property type="match status" value="1"/>
</dbReference>
<dbReference type="InterPro" id="IPR027417">
    <property type="entry name" value="P-loop_NTPase"/>
</dbReference>
<dbReference type="GO" id="GO:0016887">
    <property type="term" value="F:ATP hydrolysis activity"/>
    <property type="evidence" value="ECO:0007669"/>
    <property type="project" value="InterPro"/>
</dbReference>
<dbReference type="Gene3D" id="1.10.10.10">
    <property type="entry name" value="Winged helix-like DNA-binding domain superfamily/Winged helix DNA-binding domain"/>
    <property type="match status" value="1"/>
</dbReference>
<evidence type="ECO:0000259" key="4">
    <source>
        <dbReference type="PROSITE" id="PS50043"/>
    </source>
</evidence>
<organism evidence="5 6">
    <name type="scientific">Ktedonobacter racemifer DSM 44963</name>
    <dbReference type="NCBI Taxonomy" id="485913"/>
    <lineage>
        <taxon>Bacteria</taxon>
        <taxon>Bacillati</taxon>
        <taxon>Chloroflexota</taxon>
        <taxon>Ktedonobacteria</taxon>
        <taxon>Ktedonobacterales</taxon>
        <taxon>Ktedonobacteraceae</taxon>
        <taxon>Ktedonobacter</taxon>
    </lineage>
</organism>
<dbReference type="InterPro" id="IPR059106">
    <property type="entry name" value="WHD_MalT"/>
</dbReference>
<dbReference type="GO" id="GO:0003677">
    <property type="term" value="F:DNA binding"/>
    <property type="evidence" value="ECO:0007669"/>
    <property type="project" value="UniProtKB-KW"/>
</dbReference>
<evidence type="ECO:0000256" key="2">
    <source>
        <dbReference type="ARBA" id="ARBA00023125"/>
    </source>
</evidence>
<dbReference type="eggNOG" id="COG2909">
    <property type="taxonomic scope" value="Bacteria"/>
</dbReference>
<keyword evidence="3" id="KW-0804">Transcription</keyword>
<dbReference type="GO" id="GO:0006355">
    <property type="term" value="P:regulation of DNA-templated transcription"/>
    <property type="evidence" value="ECO:0007669"/>
    <property type="project" value="InterPro"/>
</dbReference>
<proteinExistence type="predicted"/>
<dbReference type="InterPro" id="IPR049945">
    <property type="entry name" value="AAA_22"/>
</dbReference>
<dbReference type="Pfam" id="PF00196">
    <property type="entry name" value="GerE"/>
    <property type="match status" value="1"/>
</dbReference>
<dbReference type="InterPro" id="IPR011990">
    <property type="entry name" value="TPR-like_helical_dom_sf"/>
</dbReference>
<dbReference type="InterPro" id="IPR016032">
    <property type="entry name" value="Sig_transdc_resp-reg_C-effctor"/>
</dbReference>
<dbReference type="Pfam" id="PF13401">
    <property type="entry name" value="AAA_22"/>
    <property type="match status" value="1"/>
</dbReference>
<protein>
    <submittedName>
        <fullName evidence="5">ATP-dependent transcriptional regulator, MalT-like, LuxR family</fullName>
    </submittedName>
</protein>
<keyword evidence="6" id="KW-1185">Reference proteome</keyword>
<dbReference type="CDD" id="cd06170">
    <property type="entry name" value="LuxR_C_like"/>
    <property type="match status" value="1"/>
</dbReference>
<dbReference type="Gene3D" id="1.25.40.10">
    <property type="entry name" value="Tetratricopeptide repeat domain"/>
    <property type="match status" value="1"/>
</dbReference>
<dbReference type="Proteomes" id="UP000004508">
    <property type="component" value="Unassembled WGS sequence"/>
</dbReference>
<dbReference type="PANTHER" id="PTHR44688">
    <property type="entry name" value="DNA-BINDING TRANSCRIPTIONAL ACTIVATOR DEVR_DOSR"/>
    <property type="match status" value="1"/>
</dbReference>
<evidence type="ECO:0000256" key="3">
    <source>
        <dbReference type="ARBA" id="ARBA00023163"/>
    </source>
</evidence>
<evidence type="ECO:0000256" key="1">
    <source>
        <dbReference type="ARBA" id="ARBA00023015"/>
    </source>
</evidence>
<keyword evidence="1" id="KW-0805">Transcription regulation</keyword>
<dbReference type="PRINTS" id="PR00038">
    <property type="entry name" value="HTHLUXR"/>
</dbReference>
<dbReference type="EMBL" id="ADVG01000004">
    <property type="protein sequence ID" value="EFH82536.1"/>
    <property type="molecule type" value="Genomic_DNA"/>
</dbReference>
<dbReference type="PROSITE" id="PS50043">
    <property type="entry name" value="HTH_LUXR_2"/>
    <property type="match status" value="1"/>
</dbReference>
<keyword evidence="2" id="KW-0238">DNA-binding</keyword>
<dbReference type="InterPro" id="IPR036388">
    <property type="entry name" value="WH-like_DNA-bd_sf"/>
</dbReference>
<gene>
    <name evidence="5" type="ORF">Krac_3352</name>
</gene>
<dbReference type="InParanoid" id="D6U146"/>
<dbReference type="SUPFAM" id="SSF52540">
    <property type="entry name" value="P-loop containing nucleoside triphosphate hydrolases"/>
    <property type="match status" value="1"/>
</dbReference>
<reference evidence="5 6" key="1">
    <citation type="journal article" date="2011" name="Stand. Genomic Sci.">
        <title>Non-contiguous finished genome sequence and contextual data of the filamentous soil bacterium Ktedonobacter racemifer type strain (SOSP1-21).</title>
        <authorList>
            <person name="Chang Y.J."/>
            <person name="Land M."/>
            <person name="Hauser L."/>
            <person name="Chertkov O."/>
            <person name="Del Rio T.G."/>
            <person name="Nolan M."/>
            <person name="Copeland A."/>
            <person name="Tice H."/>
            <person name="Cheng J.F."/>
            <person name="Lucas S."/>
            <person name="Han C."/>
            <person name="Goodwin L."/>
            <person name="Pitluck S."/>
            <person name="Ivanova N."/>
            <person name="Ovchinikova G."/>
            <person name="Pati A."/>
            <person name="Chen A."/>
            <person name="Palaniappan K."/>
            <person name="Mavromatis K."/>
            <person name="Liolios K."/>
            <person name="Brettin T."/>
            <person name="Fiebig A."/>
            <person name="Rohde M."/>
            <person name="Abt B."/>
            <person name="Goker M."/>
            <person name="Detter J.C."/>
            <person name="Woyke T."/>
            <person name="Bristow J."/>
            <person name="Eisen J.A."/>
            <person name="Markowitz V."/>
            <person name="Hugenholtz P."/>
            <person name="Kyrpides N.C."/>
            <person name="Klenk H.P."/>
            <person name="Lapidus A."/>
        </authorList>
    </citation>
    <scope>NUCLEOTIDE SEQUENCE [LARGE SCALE GENOMIC DNA]</scope>
    <source>
        <strain evidence="6">DSM 44963</strain>
    </source>
</reference>